<reference evidence="3" key="2">
    <citation type="journal article" date="2017" name="Nat. Plants">
        <title>The Aegilops tauschii genome reveals multiple impacts of transposons.</title>
        <authorList>
            <person name="Zhao G."/>
            <person name="Zou C."/>
            <person name="Li K."/>
            <person name="Wang K."/>
            <person name="Li T."/>
            <person name="Gao L."/>
            <person name="Zhang X."/>
            <person name="Wang H."/>
            <person name="Yang Z."/>
            <person name="Liu X."/>
            <person name="Jiang W."/>
            <person name="Mao L."/>
            <person name="Kong X."/>
            <person name="Jiao Y."/>
            <person name="Jia J."/>
        </authorList>
    </citation>
    <scope>NUCLEOTIDE SEQUENCE [LARGE SCALE GENOMIC DNA]</scope>
    <source>
        <strain evidence="3">cv. AL8/78</strain>
    </source>
</reference>
<sequence>MDGKGYTTPPTAPAPQAEAGAPPHSYPPTEHAMDGKDAAAPQPGSQVSYPSMEHAMDGLDATASQPGAPPHPSSPQTQQAMEMEGKYAAPQPGTGATPPSSSPLTQQSVDGKDAAPAPPADAESAKWGTRQMGPPAAPGAHPENQQAAQWTASRGDQELPPYVIMGGPEQAPAASARRTDKETKDSPMEHILDFFNVWSRKAEELSSNIWLNRKHEPIQPPSRSSSR</sequence>
<proteinExistence type="predicted"/>
<accession>A0A453MB65</accession>
<reference evidence="2" key="5">
    <citation type="journal article" date="2021" name="G3 (Bethesda)">
        <title>Aegilops tauschii genome assembly Aet v5.0 features greater sequence contiguity and improved annotation.</title>
        <authorList>
            <person name="Wang L."/>
            <person name="Zhu T."/>
            <person name="Rodriguez J.C."/>
            <person name="Deal K.R."/>
            <person name="Dubcovsky J."/>
            <person name="McGuire P.E."/>
            <person name="Lux T."/>
            <person name="Spannagl M."/>
            <person name="Mayer K.F.X."/>
            <person name="Baldrich P."/>
            <person name="Meyers B.C."/>
            <person name="Huo N."/>
            <person name="Gu Y.Q."/>
            <person name="Zhou H."/>
            <person name="Devos K.M."/>
            <person name="Bennetzen J.L."/>
            <person name="Unver T."/>
            <person name="Budak H."/>
            <person name="Gulick P.J."/>
            <person name="Galiba G."/>
            <person name="Kalapos B."/>
            <person name="Nelson D.R."/>
            <person name="Li P."/>
            <person name="You F.M."/>
            <person name="Luo M.C."/>
            <person name="Dvorak J."/>
        </authorList>
    </citation>
    <scope>NUCLEOTIDE SEQUENCE [LARGE SCALE GENOMIC DNA]</scope>
    <source>
        <strain evidence="2">cv. AL8/78</strain>
    </source>
</reference>
<evidence type="ECO:0000313" key="3">
    <source>
        <dbReference type="Proteomes" id="UP000015105"/>
    </source>
</evidence>
<feature type="compositionally biased region" description="Basic and acidic residues" evidence="1">
    <location>
        <begin position="177"/>
        <end position="187"/>
    </location>
</feature>
<evidence type="ECO:0000313" key="2">
    <source>
        <dbReference type="EnsemblPlants" id="AET5Gv21125700.1"/>
    </source>
</evidence>
<evidence type="ECO:0000256" key="1">
    <source>
        <dbReference type="SAM" id="MobiDB-lite"/>
    </source>
</evidence>
<dbReference type="Gramene" id="AET5Gv21125700.1">
    <property type="protein sequence ID" value="AET5Gv21125700.1"/>
    <property type="gene ID" value="AET5Gv21125700"/>
</dbReference>
<keyword evidence="3" id="KW-1185">Reference proteome</keyword>
<feature type="compositionally biased region" description="Low complexity" evidence="1">
    <location>
        <begin position="14"/>
        <end position="23"/>
    </location>
</feature>
<feature type="compositionally biased region" description="Polar residues" evidence="1">
    <location>
        <begin position="143"/>
        <end position="154"/>
    </location>
</feature>
<protein>
    <submittedName>
        <fullName evidence="2">Uncharacterized protein</fullName>
    </submittedName>
</protein>
<reference evidence="2" key="3">
    <citation type="journal article" date="2017" name="Nature">
        <title>Genome sequence of the progenitor of the wheat D genome Aegilops tauschii.</title>
        <authorList>
            <person name="Luo M.C."/>
            <person name="Gu Y.Q."/>
            <person name="Puiu D."/>
            <person name="Wang H."/>
            <person name="Twardziok S.O."/>
            <person name="Deal K.R."/>
            <person name="Huo N."/>
            <person name="Zhu T."/>
            <person name="Wang L."/>
            <person name="Wang Y."/>
            <person name="McGuire P.E."/>
            <person name="Liu S."/>
            <person name="Long H."/>
            <person name="Ramasamy R.K."/>
            <person name="Rodriguez J.C."/>
            <person name="Van S.L."/>
            <person name="Yuan L."/>
            <person name="Wang Z."/>
            <person name="Xia Z."/>
            <person name="Xiao L."/>
            <person name="Anderson O.D."/>
            <person name="Ouyang S."/>
            <person name="Liang Y."/>
            <person name="Zimin A.V."/>
            <person name="Pertea G."/>
            <person name="Qi P."/>
            <person name="Bennetzen J.L."/>
            <person name="Dai X."/>
            <person name="Dawson M.W."/>
            <person name="Muller H.G."/>
            <person name="Kugler K."/>
            <person name="Rivarola-Duarte L."/>
            <person name="Spannagl M."/>
            <person name="Mayer K.F.X."/>
            <person name="Lu F.H."/>
            <person name="Bevan M.W."/>
            <person name="Leroy P."/>
            <person name="Li P."/>
            <person name="You F.M."/>
            <person name="Sun Q."/>
            <person name="Liu Z."/>
            <person name="Lyons E."/>
            <person name="Wicker T."/>
            <person name="Salzberg S.L."/>
            <person name="Devos K.M."/>
            <person name="Dvorak J."/>
        </authorList>
    </citation>
    <scope>NUCLEOTIDE SEQUENCE [LARGE SCALE GENOMIC DNA]</scope>
    <source>
        <strain evidence="2">cv. AL8/78</strain>
    </source>
</reference>
<dbReference type="Proteomes" id="UP000015105">
    <property type="component" value="Chromosome 5D"/>
</dbReference>
<feature type="region of interest" description="Disordered" evidence="1">
    <location>
        <begin position="1"/>
        <end position="187"/>
    </location>
</feature>
<organism evidence="2 3">
    <name type="scientific">Aegilops tauschii subsp. strangulata</name>
    <name type="common">Goatgrass</name>
    <dbReference type="NCBI Taxonomy" id="200361"/>
    <lineage>
        <taxon>Eukaryota</taxon>
        <taxon>Viridiplantae</taxon>
        <taxon>Streptophyta</taxon>
        <taxon>Embryophyta</taxon>
        <taxon>Tracheophyta</taxon>
        <taxon>Spermatophyta</taxon>
        <taxon>Magnoliopsida</taxon>
        <taxon>Liliopsida</taxon>
        <taxon>Poales</taxon>
        <taxon>Poaceae</taxon>
        <taxon>BOP clade</taxon>
        <taxon>Pooideae</taxon>
        <taxon>Triticodae</taxon>
        <taxon>Triticeae</taxon>
        <taxon>Triticinae</taxon>
        <taxon>Aegilops</taxon>
    </lineage>
</organism>
<dbReference type="EnsemblPlants" id="AET5Gv21125700.1">
    <property type="protein sequence ID" value="AET5Gv21125700.1"/>
    <property type="gene ID" value="AET5Gv21125700"/>
</dbReference>
<reference evidence="2" key="4">
    <citation type="submission" date="2019-03" db="UniProtKB">
        <authorList>
            <consortium name="EnsemblPlants"/>
        </authorList>
    </citation>
    <scope>IDENTIFICATION</scope>
</reference>
<dbReference type="AlphaFoldDB" id="A0A453MB65"/>
<name>A0A453MB65_AEGTS</name>
<reference evidence="3" key="1">
    <citation type="journal article" date="2014" name="Science">
        <title>Ancient hybridizations among the ancestral genomes of bread wheat.</title>
        <authorList>
            <consortium name="International Wheat Genome Sequencing Consortium,"/>
            <person name="Marcussen T."/>
            <person name="Sandve S.R."/>
            <person name="Heier L."/>
            <person name="Spannagl M."/>
            <person name="Pfeifer M."/>
            <person name="Jakobsen K.S."/>
            <person name="Wulff B.B."/>
            <person name="Steuernagel B."/>
            <person name="Mayer K.F."/>
            <person name="Olsen O.A."/>
        </authorList>
    </citation>
    <scope>NUCLEOTIDE SEQUENCE [LARGE SCALE GENOMIC DNA]</scope>
    <source>
        <strain evidence="3">cv. AL8/78</strain>
    </source>
</reference>
<feature type="compositionally biased region" description="Low complexity" evidence="1">
    <location>
        <begin position="88"/>
        <end position="103"/>
    </location>
</feature>